<dbReference type="InterPro" id="IPR006579">
    <property type="entry name" value="Pre_C2HC_dom"/>
</dbReference>
<gene>
    <name evidence="2" type="ORF">TNCV_243631</name>
</gene>
<dbReference type="Pfam" id="PF07530">
    <property type="entry name" value="PRE_C2HC"/>
    <property type="match status" value="1"/>
</dbReference>
<protein>
    <recommendedName>
        <fullName evidence="1">Pre-C2HC domain-containing protein</fullName>
    </recommendedName>
</protein>
<keyword evidence="3" id="KW-1185">Reference proteome</keyword>
<dbReference type="EMBL" id="BMAU01021381">
    <property type="protein sequence ID" value="GFY27899.1"/>
    <property type="molecule type" value="Genomic_DNA"/>
</dbReference>
<accession>A0A8X6W4M9</accession>
<evidence type="ECO:0000313" key="3">
    <source>
        <dbReference type="Proteomes" id="UP000887159"/>
    </source>
</evidence>
<sequence length="82" mass="9573">MTNKKTGLPMPLFLISLPKNDANRDVYNITELCYMKIIVEILNKRYGPAQYFRSQGFFYSSKYCTRNPKCVKCGKPHLTRDC</sequence>
<dbReference type="AlphaFoldDB" id="A0A8X6W4M9"/>
<reference evidence="2" key="1">
    <citation type="submission" date="2020-08" db="EMBL/GenBank/DDBJ databases">
        <title>Multicomponent nature underlies the extraordinary mechanical properties of spider dragline silk.</title>
        <authorList>
            <person name="Kono N."/>
            <person name="Nakamura H."/>
            <person name="Mori M."/>
            <person name="Yoshida Y."/>
            <person name="Ohtoshi R."/>
            <person name="Malay A.D."/>
            <person name="Moran D.A.P."/>
            <person name="Tomita M."/>
            <person name="Numata K."/>
            <person name="Arakawa K."/>
        </authorList>
    </citation>
    <scope>NUCLEOTIDE SEQUENCE</scope>
</reference>
<evidence type="ECO:0000259" key="1">
    <source>
        <dbReference type="Pfam" id="PF07530"/>
    </source>
</evidence>
<name>A0A8X6W4M9_TRICX</name>
<proteinExistence type="predicted"/>
<dbReference type="Proteomes" id="UP000887159">
    <property type="component" value="Unassembled WGS sequence"/>
</dbReference>
<organism evidence="2 3">
    <name type="scientific">Trichonephila clavipes</name>
    <name type="common">Golden silk orbweaver</name>
    <name type="synonym">Nephila clavipes</name>
    <dbReference type="NCBI Taxonomy" id="2585209"/>
    <lineage>
        <taxon>Eukaryota</taxon>
        <taxon>Metazoa</taxon>
        <taxon>Ecdysozoa</taxon>
        <taxon>Arthropoda</taxon>
        <taxon>Chelicerata</taxon>
        <taxon>Arachnida</taxon>
        <taxon>Araneae</taxon>
        <taxon>Araneomorphae</taxon>
        <taxon>Entelegynae</taxon>
        <taxon>Araneoidea</taxon>
        <taxon>Nephilidae</taxon>
        <taxon>Trichonephila</taxon>
    </lineage>
</organism>
<feature type="domain" description="Pre-C2HC" evidence="1">
    <location>
        <begin position="1"/>
        <end position="45"/>
    </location>
</feature>
<comment type="caution">
    <text evidence="2">The sequence shown here is derived from an EMBL/GenBank/DDBJ whole genome shotgun (WGS) entry which is preliminary data.</text>
</comment>
<evidence type="ECO:0000313" key="2">
    <source>
        <dbReference type="EMBL" id="GFY27899.1"/>
    </source>
</evidence>